<name>A0AAU7XZN3_9PSED</name>
<reference evidence="2" key="1">
    <citation type="submission" date="2023-08" db="EMBL/GenBank/DDBJ databases">
        <title>Increased levels of nutrients transform a symbiont into a lethal pathobiont.</title>
        <authorList>
            <person name="Lachnit T."/>
            <person name="Ulrich L."/>
            <person name="Willmer F.M."/>
            <person name="Hasenbein T."/>
            <person name="Steiner L.X."/>
            <person name="Wolters M."/>
            <person name="Herbst E.M."/>
            <person name="Deines P."/>
        </authorList>
    </citation>
    <scope>NUCLEOTIDE SEQUENCE</scope>
    <source>
        <strain evidence="2">T3</strain>
    </source>
</reference>
<accession>A0AAU7XZN3</accession>
<keyword evidence="1" id="KW-0472">Membrane</keyword>
<protein>
    <recommendedName>
        <fullName evidence="3">Lysozyme</fullName>
    </recommendedName>
</protein>
<gene>
    <name evidence="2" type="ORF">ABS648_26755</name>
</gene>
<dbReference type="EMBL" id="CP158373">
    <property type="protein sequence ID" value="XBY63497.1"/>
    <property type="molecule type" value="Genomic_DNA"/>
</dbReference>
<keyword evidence="1" id="KW-1133">Transmembrane helix</keyword>
<organism evidence="2">
    <name type="scientific">Pseudomonas solani</name>
    <dbReference type="NCBI Taxonomy" id="2731552"/>
    <lineage>
        <taxon>Bacteria</taxon>
        <taxon>Pseudomonadati</taxon>
        <taxon>Pseudomonadota</taxon>
        <taxon>Gammaproteobacteria</taxon>
        <taxon>Pseudomonadales</taxon>
        <taxon>Pseudomonadaceae</taxon>
        <taxon>Pseudomonas</taxon>
    </lineage>
</organism>
<proteinExistence type="predicted"/>
<dbReference type="RefSeq" id="WP_031288871.1">
    <property type="nucleotide sequence ID" value="NZ_CP158373.1"/>
</dbReference>
<feature type="transmembrane region" description="Helical" evidence="1">
    <location>
        <begin position="21"/>
        <end position="42"/>
    </location>
</feature>
<sequence>MKADRNDAPRYLHRKRTAEAGKWLAAGVIGTSVALSLLYLAGVNLPLLQDPKPAAQAQQQHYEQSSLPPFVDTDPTQPKAEDMFWANVKKQEQQTRARQTDFNDHNYTPRQPDNVVSMEGVRQSIAYEQNAQPSTTRRRNVESDSHWVDKWSGGGQYLAHWNVVNNYIDGGSVCGNHKRGSIDYRECRKGAKQYFKQACRKWESRYQSDREARSDWLKQRYCSAASSFSPMG</sequence>
<evidence type="ECO:0008006" key="3">
    <source>
        <dbReference type="Google" id="ProtNLM"/>
    </source>
</evidence>
<dbReference type="AlphaFoldDB" id="A0AAU7XZN3"/>
<evidence type="ECO:0000313" key="2">
    <source>
        <dbReference type="EMBL" id="XBY63497.1"/>
    </source>
</evidence>
<evidence type="ECO:0000256" key="1">
    <source>
        <dbReference type="SAM" id="Phobius"/>
    </source>
</evidence>
<keyword evidence="1" id="KW-0812">Transmembrane</keyword>